<dbReference type="InterPro" id="IPR027272">
    <property type="entry name" value="Piezo"/>
</dbReference>
<comment type="caution">
    <text evidence="2">The sequence shown here is derived from an EMBL/GenBank/DDBJ whole genome shotgun (WGS) entry which is preliminary data.</text>
</comment>
<feature type="transmembrane region" description="Helical" evidence="1">
    <location>
        <begin position="175"/>
        <end position="194"/>
    </location>
</feature>
<proteinExistence type="predicted"/>
<dbReference type="GO" id="GO:0008381">
    <property type="term" value="F:mechanosensitive monoatomic ion channel activity"/>
    <property type="evidence" value="ECO:0007669"/>
    <property type="project" value="InterPro"/>
</dbReference>
<keyword evidence="1" id="KW-1133">Transmembrane helix</keyword>
<keyword evidence="1" id="KW-0812">Transmembrane</keyword>
<feature type="transmembrane region" description="Helical" evidence="1">
    <location>
        <begin position="52"/>
        <end position="74"/>
    </location>
</feature>
<keyword evidence="3" id="KW-1185">Reference proteome</keyword>
<evidence type="ECO:0000313" key="3">
    <source>
        <dbReference type="Proteomes" id="UP001428341"/>
    </source>
</evidence>
<gene>
    <name evidence="2" type="ORF">WN944_016923</name>
</gene>
<dbReference type="GO" id="GO:0071260">
    <property type="term" value="P:cellular response to mechanical stimulus"/>
    <property type="evidence" value="ECO:0007669"/>
    <property type="project" value="TreeGrafter"/>
</dbReference>
<dbReference type="EMBL" id="JBCGBO010000005">
    <property type="protein sequence ID" value="KAK9201717.1"/>
    <property type="molecule type" value="Genomic_DNA"/>
</dbReference>
<protein>
    <submittedName>
        <fullName evidence="2">Uncharacterized protein</fullName>
    </submittedName>
</protein>
<dbReference type="AlphaFoldDB" id="A0AAP0MCL9"/>
<dbReference type="PANTHER" id="PTHR13167">
    <property type="entry name" value="PIEZO-TYPE MECHANOSENSITIVE ION CHANNEL COMPONENT"/>
    <property type="match status" value="1"/>
</dbReference>
<dbReference type="Proteomes" id="UP001428341">
    <property type="component" value="Unassembled WGS sequence"/>
</dbReference>
<keyword evidence="1" id="KW-0472">Membrane</keyword>
<evidence type="ECO:0000256" key="1">
    <source>
        <dbReference type="SAM" id="Phobius"/>
    </source>
</evidence>
<organism evidence="2 3">
    <name type="scientific">Citrus x changshan-huyou</name>
    <dbReference type="NCBI Taxonomy" id="2935761"/>
    <lineage>
        <taxon>Eukaryota</taxon>
        <taxon>Viridiplantae</taxon>
        <taxon>Streptophyta</taxon>
        <taxon>Embryophyta</taxon>
        <taxon>Tracheophyta</taxon>
        <taxon>Spermatophyta</taxon>
        <taxon>Magnoliopsida</taxon>
        <taxon>eudicotyledons</taxon>
        <taxon>Gunneridae</taxon>
        <taxon>Pentapetalae</taxon>
        <taxon>rosids</taxon>
        <taxon>malvids</taxon>
        <taxon>Sapindales</taxon>
        <taxon>Rutaceae</taxon>
        <taxon>Aurantioideae</taxon>
        <taxon>Citrus</taxon>
    </lineage>
</organism>
<name>A0AAP0MCL9_9ROSI</name>
<feature type="transmembrane region" description="Helical" evidence="1">
    <location>
        <begin position="206"/>
        <end position="227"/>
    </location>
</feature>
<reference evidence="2 3" key="1">
    <citation type="submission" date="2024-05" db="EMBL/GenBank/DDBJ databases">
        <title>Haplotype-resolved chromosome-level genome assembly of Huyou (Citrus changshanensis).</title>
        <authorList>
            <person name="Miao C."/>
            <person name="Chen W."/>
            <person name="Wu Y."/>
            <person name="Wang L."/>
            <person name="Zhao S."/>
            <person name="Grierson D."/>
            <person name="Xu C."/>
            <person name="Chen K."/>
        </authorList>
    </citation>
    <scope>NUCLEOTIDE SEQUENCE [LARGE SCALE GENOMIC DNA]</scope>
    <source>
        <strain evidence="2">01-14</strain>
        <tissue evidence="2">Leaf</tissue>
    </source>
</reference>
<dbReference type="GO" id="GO:0042391">
    <property type="term" value="P:regulation of membrane potential"/>
    <property type="evidence" value="ECO:0007669"/>
    <property type="project" value="TreeGrafter"/>
</dbReference>
<feature type="transmembrane region" description="Helical" evidence="1">
    <location>
        <begin position="105"/>
        <end position="125"/>
    </location>
</feature>
<dbReference type="GO" id="GO:0050982">
    <property type="term" value="P:detection of mechanical stimulus"/>
    <property type="evidence" value="ECO:0007669"/>
    <property type="project" value="TreeGrafter"/>
</dbReference>
<sequence>MGSFLIGFVLPLLLLTAALVNWSLISLVDLIAFLLIQFVAPKIGFRFRRRLLLLWPVIIFSTFVIVCQVVYLVIWACKGYKWNLVDAWWMKLIGFMIVKSWKSPSVVYFLVGQLLALFVALIDIYGNNFGLDPWRDSCWGHFLTVVDHLGSHLRVASCLLLPAIQLVVGISHPSWVFLPFFIGSCAGVVDWSLTSNFLGLFRWWRLLQLYACFNIILLYVYQLPVNFPSMFQWMADFVGLFKVSSNTEWPEICAGFSLILFYIMLSSIQCDLEEMDVIVSSRESSMTEHLLPSKHSFFIRESR</sequence>
<dbReference type="GO" id="GO:0016020">
    <property type="term" value="C:membrane"/>
    <property type="evidence" value="ECO:0007669"/>
    <property type="project" value="InterPro"/>
</dbReference>
<evidence type="ECO:0000313" key="2">
    <source>
        <dbReference type="EMBL" id="KAK9201717.1"/>
    </source>
</evidence>
<accession>A0AAP0MCL9</accession>
<dbReference type="PANTHER" id="PTHR13167:SF25">
    <property type="entry name" value="PIEZO-TYPE MECHANOSENSITIVE ION CHANNEL COMPONENT"/>
    <property type="match status" value="1"/>
</dbReference>
<dbReference type="GO" id="GO:0005261">
    <property type="term" value="F:monoatomic cation channel activity"/>
    <property type="evidence" value="ECO:0007669"/>
    <property type="project" value="TreeGrafter"/>
</dbReference>
<feature type="transmembrane region" description="Helical" evidence="1">
    <location>
        <begin position="12"/>
        <end position="40"/>
    </location>
</feature>